<dbReference type="GO" id="GO:0022857">
    <property type="term" value="F:transmembrane transporter activity"/>
    <property type="evidence" value="ECO:0007669"/>
    <property type="project" value="InterPro"/>
</dbReference>
<keyword evidence="9" id="KW-1185">Reference proteome</keyword>
<keyword evidence="4 6" id="KW-0472">Membrane</keyword>
<feature type="transmembrane region" description="Helical" evidence="6">
    <location>
        <begin position="523"/>
        <end position="542"/>
    </location>
</feature>
<dbReference type="AlphaFoldDB" id="A0A9W8GY16"/>
<accession>A0A9W8GY16</accession>
<dbReference type="PROSITE" id="PS50850">
    <property type="entry name" value="MFS"/>
    <property type="match status" value="1"/>
</dbReference>
<feature type="transmembrane region" description="Helical" evidence="6">
    <location>
        <begin position="357"/>
        <end position="375"/>
    </location>
</feature>
<dbReference type="PANTHER" id="PTHR23501:SF102">
    <property type="entry name" value="DRUG TRANSPORTER, PUTATIVE (AFU_ORTHOLOGUE AFUA_3G08530)-RELATED"/>
    <property type="match status" value="1"/>
</dbReference>
<feature type="transmembrane region" description="Helical" evidence="6">
    <location>
        <begin position="318"/>
        <end position="337"/>
    </location>
</feature>
<evidence type="ECO:0000313" key="9">
    <source>
        <dbReference type="Proteomes" id="UP001140011"/>
    </source>
</evidence>
<feature type="transmembrane region" description="Helical" evidence="6">
    <location>
        <begin position="382"/>
        <end position="402"/>
    </location>
</feature>
<feature type="transmembrane region" description="Helical" evidence="6">
    <location>
        <begin position="56"/>
        <end position="80"/>
    </location>
</feature>
<dbReference type="Gene3D" id="1.20.1720.10">
    <property type="entry name" value="Multidrug resistance protein D"/>
    <property type="match status" value="1"/>
</dbReference>
<dbReference type="SUPFAM" id="SSF103473">
    <property type="entry name" value="MFS general substrate transporter"/>
    <property type="match status" value="1"/>
</dbReference>
<dbReference type="OrthoDB" id="10021397at2759"/>
<name>A0A9W8GY16_9FUNG</name>
<feature type="transmembrane region" description="Helical" evidence="6">
    <location>
        <begin position="123"/>
        <end position="147"/>
    </location>
</feature>
<comment type="subcellular location">
    <subcellularLocation>
        <location evidence="1">Membrane</location>
        <topology evidence="1">Multi-pass membrane protein</topology>
    </subcellularLocation>
</comment>
<dbReference type="Pfam" id="PF07690">
    <property type="entry name" value="MFS_1"/>
    <property type="match status" value="1"/>
</dbReference>
<organism evidence="8 9">
    <name type="scientific">Coemansia pectinata</name>
    <dbReference type="NCBI Taxonomy" id="1052879"/>
    <lineage>
        <taxon>Eukaryota</taxon>
        <taxon>Fungi</taxon>
        <taxon>Fungi incertae sedis</taxon>
        <taxon>Zoopagomycota</taxon>
        <taxon>Kickxellomycotina</taxon>
        <taxon>Kickxellomycetes</taxon>
        <taxon>Kickxellales</taxon>
        <taxon>Kickxellaceae</taxon>
        <taxon>Coemansia</taxon>
    </lineage>
</organism>
<evidence type="ECO:0000256" key="4">
    <source>
        <dbReference type="ARBA" id="ARBA00023136"/>
    </source>
</evidence>
<evidence type="ECO:0000256" key="3">
    <source>
        <dbReference type="ARBA" id="ARBA00022989"/>
    </source>
</evidence>
<sequence length="558" mass="59416">MATEDASRPPTDTSSVACSVVPGSDQEKEAVSGDLESGQEVKLATEEPLIKGKKMLGVMIALALSMFLAALDNTIVSTMLPSIARDFDALSQITWIVSSYVVSSTALQPVYGKLCHIYGHQYVILFAHAFFAAGSIICGASTSAHMLIAGRTIAGVGGSGLMSLCFVVVGDFVPTAKSPMYISVFAMVWAIASVAGPLLGGVFADKTGFKWGFYINPCIQAVVLVLIGLFMRLPRPQGSALEKLKRIDFLGVVTIVAGIVLLQLGLTWGGQEYPWKSAPVIVTIILGVAVLICFGFIEAKVPLEPIMPVRLFQRRNTCLMFIAQIFFGMSFFLPIFYFPIYLSVVQNATAIDSGTHLISLMLAISVASVLSGLLITKTGIYLPFIWTGVAINVAGIGLFALIDIHSSSGMLIGIPIVFGVGIGLSMQPMLCCAQNAVDQKDIATTTTLFITIRMLGSAIGLAVAQSVLQNEISPRLDALAIKYPNDVKTVYSVVNNQSVIWGPAVSSDLRADVIEAYVKSLHTVYLVFLAFGGCTFIVSLFAKNVALRKNIGAAAALE</sequence>
<feature type="region of interest" description="Disordered" evidence="5">
    <location>
        <begin position="1"/>
        <end position="37"/>
    </location>
</feature>
<dbReference type="CDD" id="cd17502">
    <property type="entry name" value="MFS_Azr1_MDR_like"/>
    <property type="match status" value="1"/>
</dbReference>
<reference evidence="8" key="1">
    <citation type="submission" date="2022-07" db="EMBL/GenBank/DDBJ databases">
        <title>Phylogenomic reconstructions and comparative analyses of Kickxellomycotina fungi.</title>
        <authorList>
            <person name="Reynolds N.K."/>
            <person name="Stajich J.E."/>
            <person name="Barry K."/>
            <person name="Grigoriev I.V."/>
            <person name="Crous P."/>
            <person name="Smith M.E."/>
        </authorList>
    </citation>
    <scope>NUCLEOTIDE SEQUENCE</scope>
    <source>
        <strain evidence="8">BCRC 34297</strain>
    </source>
</reference>
<feature type="transmembrane region" description="Helical" evidence="6">
    <location>
        <begin position="153"/>
        <end position="173"/>
    </location>
</feature>
<feature type="transmembrane region" description="Helical" evidence="6">
    <location>
        <begin position="247"/>
        <end position="266"/>
    </location>
</feature>
<dbReference type="EMBL" id="JANBUH010000237">
    <property type="protein sequence ID" value="KAJ2752900.1"/>
    <property type="molecule type" value="Genomic_DNA"/>
</dbReference>
<dbReference type="GO" id="GO:0005886">
    <property type="term" value="C:plasma membrane"/>
    <property type="evidence" value="ECO:0007669"/>
    <property type="project" value="TreeGrafter"/>
</dbReference>
<evidence type="ECO:0000313" key="8">
    <source>
        <dbReference type="EMBL" id="KAJ2752900.1"/>
    </source>
</evidence>
<evidence type="ECO:0000259" key="7">
    <source>
        <dbReference type="PROSITE" id="PS50850"/>
    </source>
</evidence>
<dbReference type="InterPro" id="IPR011701">
    <property type="entry name" value="MFS"/>
</dbReference>
<feature type="transmembrane region" description="Helical" evidence="6">
    <location>
        <begin position="180"/>
        <end position="199"/>
    </location>
</feature>
<dbReference type="InterPro" id="IPR020846">
    <property type="entry name" value="MFS_dom"/>
</dbReference>
<evidence type="ECO:0000256" key="1">
    <source>
        <dbReference type="ARBA" id="ARBA00004141"/>
    </source>
</evidence>
<feature type="transmembrane region" description="Helical" evidence="6">
    <location>
        <begin position="447"/>
        <end position="468"/>
    </location>
</feature>
<dbReference type="PANTHER" id="PTHR23501">
    <property type="entry name" value="MAJOR FACILITATOR SUPERFAMILY"/>
    <property type="match status" value="1"/>
</dbReference>
<keyword evidence="2 6" id="KW-0812">Transmembrane</keyword>
<feature type="transmembrane region" description="Helical" evidence="6">
    <location>
        <begin position="211"/>
        <end position="231"/>
    </location>
</feature>
<dbReference type="InterPro" id="IPR036259">
    <property type="entry name" value="MFS_trans_sf"/>
</dbReference>
<dbReference type="Gene3D" id="1.20.1250.20">
    <property type="entry name" value="MFS general substrate transporter like domains"/>
    <property type="match status" value="1"/>
</dbReference>
<keyword evidence="3 6" id="KW-1133">Transmembrane helix</keyword>
<gene>
    <name evidence="8" type="ORF">GGI19_003514</name>
</gene>
<comment type="caution">
    <text evidence="8">The sequence shown here is derived from an EMBL/GenBank/DDBJ whole genome shotgun (WGS) entry which is preliminary data.</text>
</comment>
<evidence type="ECO:0000256" key="2">
    <source>
        <dbReference type="ARBA" id="ARBA00022692"/>
    </source>
</evidence>
<feature type="transmembrane region" description="Helical" evidence="6">
    <location>
        <begin position="92"/>
        <end position="111"/>
    </location>
</feature>
<protein>
    <recommendedName>
        <fullName evidence="7">Major facilitator superfamily (MFS) profile domain-containing protein</fullName>
    </recommendedName>
</protein>
<feature type="transmembrane region" description="Helical" evidence="6">
    <location>
        <begin position="408"/>
        <end position="426"/>
    </location>
</feature>
<dbReference type="PRINTS" id="PR01036">
    <property type="entry name" value="TCRTETB"/>
</dbReference>
<feature type="transmembrane region" description="Helical" evidence="6">
    <location>
        <begin position="278"/>
        <end position="297"/>
    </location>
</feature>
<evidence type="ECO:0000256" key="6">
    <source>
        <dbReference type="SAM" id="Phobius"/>
    </source>
</evidence>
<proteinExistence type="predicted"/>
<evidence type="ECO:0000256" key="5">
    <source>
        <dbReference type="SAM" id="MobiDB-lite"/>
    </source>
</evidence>
<dbReference type="Proteomes" id="UP001140011">
    <property type="component" value="Unassembled WGS sequence"/>
</dbReference>
<feature type="domain" description="Major facilitator superfamily (MFS) profile" evidence="7">
    <location>
        <begin position="58"/>
        <end position="550"/>
    </location>
</feature>